<name>A0A0S2K5M4_9GAMM</name>
<comment type="similarity">
    <text evidence="2">Belongs to the 2H phosphoesterase superfamily. ThpR family.</text>
</comment>
<reference evidence="5" key="1">
    <citation type="submission" date="2015-11" db="EMBL/GenBank/DDBJ databases">
        <authorList>
            <person name="Kim K.M."/>
        </authorList>
    </citation>
    <scope>NUCLEOTIDE SEQUENCE [LARGE SCALE GENOMIC DNA]</scope>
    <source>
        <strain evidence="5">KCTC 12086</strain>
    </source>
</reference>
<protein>
    <recommendedName>
        <fullName evidence="2">RNA 2',3'-cyclic phosphodiesterase</fullName>
        <shortName evidence="2">RNA 2',3'-CPDase</shortName>
        <ecNumber evidence="2">3.1.4.58</ecNumber>
    </recommendedName>
</protein>
<comment type="catalytic activity">
    <reaction evidence="2">
        <text>a 3'-end 2',3'-cyclophospho-ribonucleotide-RNA + H2O = a 3'-end 2'-phospho-ribonucleotide-RNA + H(+)</text>
        <dbReference type="Rhea" id="RHEA:11828"/>
        <dbReference type="Rhea" id="RHEA-COMP:10464"/>
        <dbReference type="Rhea" id="RHEA-COMP:17353"/>
        <dbReference type="ChEBI" id="CHEBI:15377"/>
        <dbReference type="ChEBI" id="CHEBI:15378"/>
        <dbReference type="ChEBI" id="CHEBI:83064"/>
        <dbReference type="ChEBI" id="CHEBI:173113"/>
        <dbReference type="EC" id="3.1.4.58"/>
    </reaction>
</comment>
<dbReference type="PANTHER" id="PTHR35561">
    <property type="entry name" value="RNA 2',3'-CYCLIC PHOSPHODIESTERASE"/>
    <property type="match status" value="1"/>
</dbReference>
<dbReference type="RefSeq" id="WP_058031438.1">
    <property type="nucleotide sequence ID" value="NZ_CP013187.1"/>
</dbReference>
<dbReference type="Proteomes" id="UP000061457">
    <property type="component" value="Chromosome I"/>
</dbReference>
<feature type="active site" description="Proton donor" evidence="2">
    <location>
        <position position="42"/>
    </location>
</feature>
<comment type="function">
    <text evidence="2">Hydrolyzes RNA 2',3'-cyclic phosphodiester to an RNA 2'-phosphomonoester.</text>
</comment>
<evidence type="ECO:0000313" key="4">
    <source>
        <dbReference type="EMBL" id="ALO43799.1"/>
    </source>
</evidence>
<dbReference type="SUPFAM" id="SSF55144">
    <property type="entry name" value="LigT-like"/>
    <property type="match status" value="1"/>
</dbReference>
<dbReference type="Pfam" id="PF02834">
    <property type="entry name" value="LigT_PEase"/>
    <property type="match status" value="1"/>
</dbReference>
<keyword evidence="4" id="KW-0436">Ligase</keyword>
<accession>A0A0S2K5M4</accession>
<dbReference type="GO" id="GO:0004113">
    <property type="term" value="F:2',3'-cyclic-nucleotide 3'-phosphodiesterase activity"/>
    <property type="evidence" value="ECO:0007669"/>
    <property type="project" value="InterPro"/>
</dbReference>
<dbReference type="AlphaFoldDB" id="A0A0S2K5M4"/>
<dbReference type="Gene3D" id="3.90.1140.10">
    <property type="entry name" value="Cyclic phosphodiesterase"/>
    <property type="match status" value="1"/>
</dbReference>
<feature type="active site" description="Proton acceptor" evidence="2">
    <location>
        <position position="124"/>
    </location>
</feature>
<feature type="short sequence motif" description="HXTX 1" evidence="2">
    <location>
        <begin position="42"/>
        <end position="45"/>
    </location>
</feature>
<dbReference type="NCBIfam" id="TIGR02258">
    <property type="entry name" value="2_5_ligase"/>
    <property type="match status" value="1"/>
</dbReference>
<gene>
    <name evidence="4" type="ORF">PP2015_3324</name>
</gene>
<evidence type="ECO:0000259" key="3">
    <source>
        <dbReference type="Pfam" id="PF02834"/>
    </source>
</evidence>
<dbReference type="OrthoDB" id="8772544at2"/>
<proteinExistence type="inferred from homology"/>
<dbReference type="EMBL" id="CP013187">
    <property type="protein sequence ID" value="ALO43799.1"/>
    <property type="molecule type" value="Genomic_DNA"/>
</dbReference>
<feature type="domain" description="Phosphoesterase HXTX" evidence="3">
    <location>
        <begin position="33"/>
        <end position="88"/>
    </location>
</feature>
<feature type="short sequence motif" description="HXTX 2" evidence="2">
    <location>
        <begin position="124"/>
        <end position="127"/>
    </location>
</feature>
<dbReference type="InterPro" id="IPR009097">
    <property type="entry name" value="Cyclic_Pdiesterase"/>
</dbReference>
<dbReference type="PANTHER" id="PTHR35561:SF1">
    <property type="entry name" value="RNA 2',3'-CYCLIC PHOSPHODIESTERASE"/>
    <property type="match status" value="1"/>
</dbReference>
<dbReference type="GO" id="GO:0008664">
    <property type="term" value="F:RNA 2',3'-cyclic 3'-phosphodiesterase activity"/>
    <property type="evidence" value="ECO:0007669"/>
    <property type="project" value="UniProtKB-EC"/>
</dbReference>
<dbReference type="KEGG" id="pphe:PP2015_3324"/>
<sequence length="175" mass="20126">MSEAKRLFFGIGLDQRMTEHLEAWLTRSVTAKKPHTKPSNWHLTLAFLPNVSAEQQAQLIEFARALQVARFSLTFSETGYWAHNGIFYLKPDFIAPQLKALAEPLRSKGTELGIYDNPYEFSPHITLYRSHKPCPETNQAIVPCSLQVNQFHLYHSYRTEADGLIYEPIETFDLI</sequence>
<dbReference type="STRING" id="161398.PP2015_3324"/>
<evidence type="ECO:0000256" key="2">
    <source>
        <dbReference type="HAMAP-Rule" id="MF_01940"/>
    </source>
</evidence>
<evidence type="ECO:0000256" key="1">
    <source>
        <dbReference type="ARBA" id="ARBA00022801"/>
    </source>
</evidence>
<dbReference type="PATRIC" id="fig|161398.10.peg.3388"/>
<organism evidence="4 5">
    <name type="scientific">Pseudoalteromonas phenolica</name>
    <dbReference type="NCBI Taxonomy" id="161398"/>
    <lineage>
        <taxon>Bacteria</taxon>
        <taxon>Pseudomonadati</taxon>
        <taxon>Pseudomonadota</taxon>
        <taxon>Gammaproteobacteria</taxon>
        <taxon>Alteromonadales</taxon>
        <taxon>Pseudoalteromonadaceae</taxon>
        <taxon>Pseudoalteromonas</taxon>
    </lineage>
</organism>
<evidence type="ECO:0000313" key="5">
    <source>
        <dbReference type="Proteomes" id="UP000061457"/>
    </source>
</evidence>
<keyword evidence="5" id="KW-1185">Reference proteome</keyword>
<dbReference type="InterPro" id="IPR004175">
    <property type="entry name" value="RNA_CPDase"/>
</dbReference>
<dbReference type="HAMAP" id="MF_01940">
    <property type="entry name" value="RNA_CPDase"/>
    <property type="match status" value="1"/>
</dbReference>
<dbReference type="GO" id="GO:0016874">
    <property type="term" value="F:ligase activity"/>
    <property type="evidence" value="ECO:0007669"/>
    <property type="project" value="UniProtKB-KW"/>
</dbReference>
<keyword evidence="1 2" id="KW-0378">Hydrolase</keyword>
<dbReference type="EC" id="3.1.4.58" evidence="2"/>
<dbReference type="InterPro" id="IPR014051">
    <property type="entry name" value="Phosphoesterase_HXTX"/>
</dbReference>